<dbReference type="GO" id="GO:0005829">
    <property type="term" value="C:cytosol"/>
    <property type="evidence" value="ECO:0007669"/>
    <property type="project" value="TreeGrafter"/>
</dbReference>
<dbReference type="Proteomes" id="UP000231067">
    <property type="component" value="Unassembled WGS sequence"/>
</dbReference>
<comment type="subcellular location">
    <subcellularLocation>
        <location evidence="3">Cytoplasm</location>
    </subcellularLocation>
</comment>
<proteinExistence type="inferred from homology"/>
<reference evidence="6 7" key="1">
    <citation type="submission" date="2017-09" db="EMBL/GenBank/DDBJ databases">
        <title>Depth-based differentiation of microbial function through sediment-hosted aquifers and enrichment of novel symbionts in the deep terrestrial subsurface.</title>
        <authorList>
            <person name="Probst A.J."/>
            <person name="Ladd B."/>
            <person name="Jarett J.K."/>
            <person name="Geller-Mcgrath D.E."/>
            <person name="Sieber C.M."/>
            <person name="Emerson J.B."/>
            <person name="Anantharaman K."/>
            <person name="Thomas B.C."/>
            <person name="Malmstrom R."/>
            <person name="Stieglmeier M."/>
            <person name="Klingl A."/>
            <person name="Woyke T."/>
            <person name="Ryan C.M."/>
            <person name="Banfield J.F."/>
        </authorList>
    </citation>
    <scope>NUCLEOTIDE SEQUENCE [LARGE SCALE GENOMIC DNA]</scope>
    <source>
        <strain evidence="6">CG23_combo_of_CG06-09_8_20_14_all_40_23</strain>
    </source>
</reference>
<dbReference type="Gene3D" id="2.30.30.180">
    <property type="entry name" value="Ribosome maturation factor RimP, C-terminal domain"/>
    <property type="match status" value="1"/>
</dbReference>
<dbReference type="InterPro" id="IPR028998">
    <property type="entry name" value="RimP_C"/>
</dbReference>
<evidence type="ECO:0000259" key="4">
    <source>
        <dbReference type="Pfam" id="PF02576"/>
    </source>
</evidence>
<feature type="domain" description="Ribosome maturation factor RimP N-terminal" evidence="4">
    <location>
        <begin position="12"/>
        <end position="80"/>
    </location>
</feature>
<protein>
    <recommendedName>
        <fullName evidence="3">Ribosome maturation factor RimP</fullName>
    </recommendedName>
</protein>
<dbReference type="InterPro" id="IPR028989">
    <property type="entry name" value="RimP_N"/>
</dbReference>
<dbReference type="Gene3D" id="3.30.300.70">
    <property type="entry name" value="RimP-like superfamily, N-terminal"/>
    <property type="match status" value="1"/>
</dbReference>
<comment type="caution">
    <text evidence="6">The sequence shown here is derived from an EMBL/GenBank/DDBJ whole genome shotgun (WGS) entry which is preliminary data.</text>
</comment>
<dbReference type="InterPro" id="IPR036847">
    <property type="entry name" value="RimP_C_sf"/>
</dbReference>
<evidence type="ECO:0000256" key="1">
    <source>
        <dbReference type="ARBA" id="ARBA00022490"/>
    </source>
</evidence>
<dbReference type="PANTHER" id="PTHR33867">
    <property type="entry name" value="RIBOSOME MATURATION FACTOR RIMP"/>
    <property type="match status" value="1"/>
</dbReference>
<evidence type="ECO:0000313" key="6">
    <source>
        <dbReference type="EMBL" id="PIP41031.1"/>
    </source>
</evidence>
<dbReference type="GO" id="GO:0006412">
    <property type="term" value="P:translation"/>
    <property type="evidence" value="ECO:0007669"/>
    <property type="project" value="TreeGrafter"/>
</dbReference>
<evidence type="ECO:0000259" key="5">
    <source>
        <dbReference type="Pfam" id="PF17384"/>
    </source>
</evidence>
<dbReference type="SUPFAM" id="SSF74942">
    <property type="entry name" value="YhbC-like, C-terminal domain"/>
    <property type="match status" value="1"/>
</dbReference>
<dbReference type="SUPFAM" id="SSF75420">
    <property type="entry name" value="YhbC-like, N-terminal domain"/>
    <property type="match status" value="1"/>
</dbReference>
<dbReference type="InterPro" id="IPR003728">
    <property type="entry name" value="Ribosome_maturation_RimP"/>
</dbReference>
<feature type="domain" description="Ribosome maturation factor RimP C-terminal" evidence="5">
    <location>
        <begin position="84"/>
        <end position="148"/>
    </location>
</feature>
<keyword evidence="2 3" id="KW-0690">Ribosome biogenesis</keyword>
<evidence type="ECO:0000256" key="3">
    <source>
        <dbReference type="HAMAP-Rule" id="MF_01077"/>
    </source>
</evidence>
<dbReference type="GO" id="GO:0000028">
    <property type="term" value="P:ribosomal small subunit assembly"/>
    <property type="evidence" value="ECO:0007669"/>
    <property type="project" value="TreeGrafter"/>
</dbReference>
<dbReference type="InterPro" id="IPR035956">
    <property type="entry name" value="RimP_N_sf"/>
</dbReference>
<comment type="function">
    <text evidence="3">Required for maturation of 30S ribosomal subunits.</text>
</comment>
<accession>A0A2H0A6L8</accession>
<comment type="similarity">
    <text evidence="3">Belongs to the RimP family.</text>
</comment>
<evidence type="ECO:0000256" key="2">
    <source>
        <dbReference type="ARBA" id="ARBA00022517"/>
    </source>
</evidence>
<dbReference type="EMBL" id="PCSH01000084">
    <property type="protein sequence ID" value="PIP41031.1"/>
    <property type="molecule type" value="Genomic_DNA"/>
</dbReference>
<evidence type="ECO:0000313" key="7">
    <source>
        <dbReference type="Proteomes" id="UP000231067"/>
    </source>
</evidence>
<dbReference type="Pfam" id="PF17384">
    <property type="entry name" value="DUF150_C"/>
    <property type="match status" value="1"/>
</dbReference>
<name>A0A2H0A6L8_9BACT</name>
<keyword evidence="1 3" id="KW-0963">Cytoplasm</keyword>
<gene>
    <name evidence="3" type="primary">rimP</name>
    <name evidence="6" type="ORF">COX18_04700</name>
</gene>
<dbReference type="HAMAP" id="MF_01077">
    <property type="entry name" value="RimP"/>
    <property type="match status" value="1"/>
</dbReference>
<dbReference type="CDD" id="cd01734">
    <property type="entry name" value="YlxS_C"/>
    <property type="match status" value="1"/>
</dbReference>
<organism evidence="6 7">
    <name type="scientific">Candidatus Desantisbacteria bacterium CG23_combo_of_CG06-09_8_20_14_all_40_23</name>
    <dbReference type="NCBI Taxonomy" id="1974550"/>
    <lineage>
        <taxon>Bacteria</taxon>
        <taxon>Candidatus Desantisiibacteriota</taxon>
    </lineage>
</organism>
<sequence length="165" mass="18375">MADIVSNIVSVVEQISKVLGIELVDVQYHASCHNATVQIFVEKEGGIGIDDCSRLSRMVEHDLDNIINGKYQLEVSSPGLNRPIKKESDFLRYQGKLASIVTLLPLEGRKNFEGRLGGIEDGLVIIKMSEGEVRIPLNGIKKAHLVPEINFNHNYSPQRHEDTKS</sequence>
<dbReference type="Pfam" id="PF02576">
    <property type="entry name" value="RimP_N"/>
    <property type="match status" value="1"/>
</dbReference>
<dbReference type="PANTHER" id="PTHR33867:SF1">
    <property type="entry name" value="RIBOSOME MATURATION FACTOR RIMP"/>
    <property type="match status" value="1"/>
</dbReference>
<dbReference type="AlphaFoldDB" id="A0A2H0A6L8"/>